<reference evidence="1 2" key="1">
    <citation type="submission" date="2023-11" db="EMBL/GenBank/DDBJ databases">
        <title>Paucibacter sp. nov., isolated from fresh soil in Korea.</title>
        <authorList>
            <person name="Le N.T.T."/>
        </authorList>
    </citation>
    <scope>NUCLEOTIDE SEQUENCE [LARGE SCALE GENOMIC DNA]</scope>
    <source>
        <strain evidence="1 2">R3-3</strain>
    </source>
</reference>
<name>A0ABU5DFJ5_9BURK</name>
<evidence type="ECO:0000313" key="2">
    <source>
        <dbReference type="Proteomes" id="UP001285263"/>
    </source>
</evidence>
<comment type="caution">
    <text evidence="1">The sequence shown here is derived from an EMBL/GenBank/DDBJ whole genome shotgun (WGS) entry which is preliminary data.</text>
</comment>
<gene>
    <name evidence="1" type="ORF">SNE35_11075</name>
</gene>
<dbReference type="PANTHER" id="PTHR43737">
    <property type="entry name" value="BLL7424 PROTEIN"/>
    <property type="match status" value="1"/>
</dbReference>
<dbReference type="Pfam" id="PF07394">
    <property type="entry name" value="DUF1501"/>
    <property type="match status" value="1"/>
</dbReference>
<dbReference type="Proteomes" id="UP001285263">
    <property type="component" value="Unassembled WGS sequence"/>
</dbReference>
<evidence type="ECO:0000313" key="1">
    <source>
        <dbReference type="EMBL" id="MDY0745055.1"/>
    </source>
</evidence>
<accession>A0ABU5DFJ5</accession>
<dbReference type="InterPro" id="IPR010869">
    <property type="entry name" value="DUF1501"/>
</dbReference>
<proteinExistence type="predicted"/>
<organism evidence="1 2">
    <name type="scientific">Roseateles agri</name>
    <dbReference type="NCBI Taxonomy" id="3098619"/>
    <lineage>
        <taxon>Bacteria</taxon>
        <taxon>Pseudomonadati</taxon>
        <taxon>Pseudomonadota</taxon>
        <taxon>Betaproteobacteria</taxon>
        <taxon>Burkholderiales</taxon>
        <taxon>Sphaerotilaceae</taxon>
        <taxon>Roseateles</taxon>
    </lineage>
</organism>
<protein>
    <submittedName>
        <fullName evidence="1">DUF1501 domain-containing protein</fullName>
    </submittedName>
</protein>
<dbReference type="EMBL" id="JAXCLA010000003">
    <property type="protein sequence ID" value="MDY0745055.1"/>
    <property type="molecule type" value="Genomic_DNA"/>
</dbReference>
<keyword evidence="2" id="KW-1185">Reference proteome</keyword>
<dbReference type="PANTHER" id="PTHR43737:SF1">
    <property type="entry name" value="DUF1501 DOMAIN-CONTAINING PROTEIN"/>
    <property type="match status" value="1"/>
</dbReference>
<sequence>MQRRQVLAAGAAWSLWSTARADPELARRKLVVILLRGAVDGLSVVVPYGERNYAASRGSIALAAPGADDGVIKLDSNFGLHPSLAPLKPWWDRGALGFVHASGSPDPTRSHFDAQDYMESGTPGRKSTPDGWMNRLLAGLPGPAAPTRAINMGATPPRIFAGSAGVASLGVGPKALANQAIDDPHLQAAFAKLYGGVDPLSRSYQDATEGRGEIKRSMMMAPGTASDTGDQGAPSARSFAADARRLGTLIRKDPHTQLAFTSVGGWDTHVNQGGAKGQLANRLASLGEGLDALAGGLGDSMQDTVIVVMSEFGRTLRQNGTGGTDHGRGNVMWLLGGPVAGGRMIGEWPGLDDAALVDGRDLAVVSDFRQVLTPILRRHLGADDALLDRVFPRAPSSGLAAAGLKGILRT</sequence>
<dbReference type="RefSeq" id="WP_320422957.1">
    <property type="nucleotide sequence ID" value="NZ_JAXCLA010000003.1"/>
</dbReference>